<dbReference type="Proteomes" id="UP000038009">
    <property type="component" value="Unassembled WGS sequence"/>
</dbReference>
<comment type="caution">
    <text evidence="2">The sequence shown here is derived from an EMBL/GenBank/DDBJ whole genome shotgun (WGS) entry which is preliminary data.</text>
</comment>
<evidence type="ECO:0000313" key="3">
    <source>
        <dbReference type="Proteomes" id="UP000038009"/>
    </source>
</evidence>
<dbReference type="PROSITE" id="PS50255">
    <property type="entry name" value="CYTOCHROME_B5_2"/>
    <property type="match status" value="1"/>
</dbReference>
<evidence type="ECO:0000259" key="1">
    <source>
        <dbReference type="PROSITE" id="PS50255"/>
    </source>
</evidence>
<sequence length="119" mass="13160">MLKESMDLAKRLDVPATKQYTMDDVKKEVQEGRKLIIIDGYVLDLGIPIAVDSAARELGENLHWLDSHPGGRALLMAYLGKDATAAFNGEVYGHTVGAHNYLPELRVGRLKEQGMPSRI</sequence>
<dbReference type="OrthoDB" id="10260134at2759"/>
<dbReference type="VEuPathDB" id="TriTrypDB:Lsey_0244_0010"/>
<dbReference type="EMBL" id="LJSK01000244">
    <property type="protein sequence ID" value="KPI84613.1"/>
    <property type="molecule type" value="Genomic_DNA"/>
</dbReference>
<dbReference type="Pfam" id="PF00173">
    <property type="entry name" value="Cyt-b5"/>
    <property type="match status" value="1"/>
</dbReference>
<dbReference type="OMA" id="GENLHWL"/>
<keyword evidence="3" id="KW-1185">Reference proteome</keyword>
<dbReference type="SMART" id="SM01117">
    <property type="entry name" value="Cyt-b5"/>
    <property type="match status" value="1"/>
</dbReference>
<dbReference type="Gene3D" id="3.10.120.10">
    <property type="entry name" value="Cytochrome b5-like heme/steroid binding domain"/>
    <property type="match status" value="1"/>
</dbReference>
<reference evidence="2 3" key="1">
    <citation type="journal article" date="2015" name="PLoS Pathog.">
        <title>Leptomonas seymouri: Adaptations to the Dixenous Life Cycle Analyzed by Genome Sequencing, Transcriptome Profiling and Co-infection with Leishmania donovani.</title>
        <authorList>
            <person name="Kraeva N."/>
            <person name="Butenko A."/>
            <person name="Hlavacova J."/>
            <person name="Kostygov A."/>
            <person name="Myskova J."/>
            <person name="Grybchuk D."/>
            <person name="Lestinova T."/>
            <person name="Votypka J."/>
            <person name="Volf P."/>
            <person name="Opperdoes F."/>
            <person name="Flegontov P."/>
            <person name="Lukes J."/>
            <person name="Yurchenko V."/>
        </authorList>
    </citation>
    <scope>NUCLEOTIDE SEQUENCE [LARGE SCALE GENOMIC DNA]</scope>
    <source>
        <strain evidence="2 3">ATCC 30220</strain>
    </source>
</reference>
<protein>
    <submittedName>
        <fullName evidence="2">Putative stearic acid desaturase</fullName>
    </submittedName>
</protein>
<organism evidence="2 3">
    <name type="scientific">Leptomonas seymouri</name>
    <dbReference type="NCBI Taxonomy" id="5684"/>
    <lineage>
        <taxon>Eukaryota</taxon>
        <taxon>Discoba</taxon>
        <taxon>Euglenozoa</taxon>
        <taxon>Kinetoplastea</taxon>
        <taxon>Metakinetoplastina</taxon>
        <taxon>Trypanosomatida</taxon>
        <taxon>Trypanosomatidae</taxon>
        <taxon>Leishmaniinae</taxon>
        <taxon>Leptomonas</taxon>
    </lineage>
</organism>
<evidence type="ECO:0000313" key="2">
    <source>
        <dbReference type="EMBL" id="KPI84613.1"/>
    </source>
</evidence>
<dbReference type="AlphaFoldDB" id="A0A0N1IIZ4"/>
<dbReference type="SUPFAM" id="SSF55856">
    <property type="entry name" value="Cytochrome b5-like heme/steroid binding domain"/>
    <property type="match status" value="1"/>
</dbReference>
<accession>A0A0N1IIZ4</accession>
<feature type="domain" description="Cytochrome b5 heme-binding" evidence="1">
    <location>
        <begin position="17"/>
        <end position="111"/>
    </location>
</feature>
<gene>
    <name evidence="2" type="ORF">ABL78_6318</name>
</gene>
<name>A0A0N1IIZ4_LEPSE</name>
<dbReference type="InterPro" id="IPR036400">
    <property type="entry name" value="Cyt_B5-like_heme/steroid_sf"/>
</dbReference>
<proteinExistence type="predicted"/>
<dbReference type="InterPro" id="IPR001199">
    <property type="entry name" value="Cyt_B5-like_heme/steroid-bd"/>
</dbReference>